<dbReference type="GO" id="GO:0039693">
    <property type="term" value="P:viral DNA genome replication"/>
    <property type="evidence" value="ECO:0007669"/>
    <property type="project" value="UniProtKB-KW"/>
</dbReference>
<dbReference type="GO" id="GO:0003887">
    <property type="term" value="F:DNA-directed DNA polymerase activity"/>
    <property type="evidence" value="ECO:0007669"/>
    <property type="project" value="UniProtKB-UniRule"/>
</dbReference>
<evidence type="ECO:0000256" key="13">
    <source>
        <dbReference type="RuleBase" id="RU000442"/>
    </source>
</evidence>
<comment type="catalytic activity">
    <reaction evidence="11 12 13">
        <text>DNA(n) + a 2'-deoxyribonucleoside 5'-triphosphate = DNA(n+1) + diphosphate</text>
        <dbReference type="Rhea" id="RHEA:22508"/>
        <dbReference type="Rhea" id="RHEA-COMP:17339"/>
        <dbReference type="Rhea" id="RHEA-COMP:17340"/>
        <dbReference type="ChEBI" id="CHEBI:33019"/>
        <dbReference type="ChEBI" id="CHEBI:61560"/>
        <dbReference type="ChEBI" id="CHEBI:173112"/>
        <dbReference type="EC" id="2.7.7.7"/>
    </reaction>
</comment>
<dbReference type="GO" id="GO:0042025">
    <property type="term" value="C:host cell nucleus"/>
    <property type="evidence" value="ECO:0007669"/>
    <property type="project" value="UniProtKB-SubCell"/>
</dbReference>
<accession>A0A7D5Q6C7</accession>
<dbReference type="PIRSF" id="PIRSF000788">
    <property type="entry name" value="DPol_ADV"/>
    <property type="match status" value="1"/>
</dbReference>
<evidence type="ECO:0000256" key="3">
    <source>
        <dbReference type="ARBA" id="ARBA00022562"/>
    </source>
</evidence>
<evidence type="ECO:0000256" key="7">
    <source>
        <dbReference type="ARBA" id="ARBA00022932"/>
    </source>
</evidence>
<keyword evidence="9 12" id="KW-0238">DNA-binding</keyword>
<dbReference type="InterPro" id="IPR014382">
    <property type="entry name" value="DNA-dir_DNA_pol_B_adenovir"/>
</dbReference>
<name>A0A7D5Q6C7_9ADEN</name>
<dbReference type="PROSITE" id="PS00116">
    <property type="entry name" value="DNA_POLYMERASE_B"/>
    <property type="match status" value="1"/>
</dbReference>
<evidence type="ECO:0000256" key="6">
    <source>
        <dbReference type="ARBA" id="ARBA00022705"/>
    </source>
</evidence>
<dbReference type="InterPro" id="IPR043502">
    <property type="entry name" value="DNA/RNA_pol_sf"/>
</dbReference>
<keyword evidence="6 12" id="KW-0235">DNA replication</keyword>
<evidence type="ECO:0000256" key="12">
    <source>
        <dbReference type="PIRNR" id="PIRNR000788"/>
    </source>
</evidence>
<keyword evidence="7 12" id="KW-0239">DNA-directed DNA polymerase</keyword>
<comment type="similarity">
    <text evidence="2 12 13">Belongs to the DNA polymerase type-B family.</text>
</comment>
<keyword evidence="3" id="KW-1048">Host nucleus</keyword>
<sequence>MSRYCRLQQKPRRRKRVQEMDDSASTKLRRIQSSTKPAKKGSIAIDAIDHEGCPVRLYTHSTETDIYSAWISTLVISHQVQIPKREDFISMLQKATSNNFDWHKQISQNLTPREIHVYERHAKTRAKLLFVLKSDTGKYKPTSFIKQDQDFTLVLKTNSIKECDDCHVRYVNRHACNIRTIAFINSIVDRNNYMYKNIKFFPPTSPNSATSVWVVYDMETFTKHTNIGKQLKPFLIAFTIRCDNTDLNAAIHCAIKTNHAYYIQKTVNDILVYYELNTDSVTLCQRFNKLRKTISTIVLNKCWTEFLKDNPHIAGDIEYDELQKKVKNLNTSSLHLYEVVIMGHNISAFDEILAWSHMIDWVEIRNNYPQFRWKRLFLPRAGKILFNDTYATLPNPTYVKPDKTTYTRWSNGHIENKDLQNQGVFFRVRDTYLLTHTSLRNAAHAYGLKVCKGSCPYTAVNEYLMTGKYNCDSNGYPDIKYWKDENEYNENKPPINKKYDILEETANYCVQDVVVTLNLATTLEKAYSQFFTAAVGPQRFDVFKRPTVSSNTHALFKQVAFKNQKTHHSDIFHDIIAPSGEGYDHVRDSIRGGRCYPTYLGIFEKPIYIYDICGMYASALTHPMPSGKLCNKLRSAFYMSKLQNKLNDRSKINYFDHDIKPIIAYADCYPPPLERLDVLPPMGSKKSGQLIWTNEAIVGEVMTTIDLITLHNRGWECKILQEKPFMVWQEWKCICSDYVRINIEAKEKASREGNETLRSLSKLLSNALYGSFATRLDTKKVIIGCDLDEESTCEDLSNVITTVLIPDHLPYTEIDLNDTLAPNLPESNGVKDTAEIKGKERNGQNIIRAVDHDDEMLTIYTVDKGNLVDNDRYATHIASYVLAWTRAFISEWADFIYAEDRGTPIENREIASVYGDTDSLFLTELGRQRLIKNGSHRIKTASTRLTFDPENPDITWAVECETVCPTCKEDAFSPESIFIAPKLYALKHIECKNGHVHKGKIRAKGHNKTSIDYETLKKCFMWTYMKTGSPKEGEQYNTERTTIKKTLIRGDIRNTPMTVKEKTLIRILQPWKNKRLRDISQSEEDNIYTNRYGIGQILVPFDSSHPYQPDKSIPIIHAIEEWPEP</sequence>
<comment type="subunit">
    <text evidence="10">Heterodimer with the terminal protein; this heterodimer binds to bp 9 to 18 of the genome. Forms a complex with viral pTP, DBP and hosts NFIA and POU2F1/OCT1 for initiation of replication.</text>
</comment>
<evidence type="ECO:0000256" key="4">
    <source>
        <dbReference type="ARBA" id="ARBA00022679"/>
    </source>
</evidence>
<organism evidence="16">
    <name type="scientific">Adenoviridae sp</name>
    <dbReference type="NCBI Taxonomy" id="2558248"/>
    <lineage>
        <taxon>Viruses</taxon>
        <taxon>Varidnaviria</taxon>
        <taxon>Bamfordvirae</taxon>
        <taxon>Preplasmiviricota</taxon>
        <taxon>Polisuviricotina</taxon>
        <taxon>Pharingeaviricetes</taxon>
        <taxon>Rowavirales</taxon>
        <taxon>Adenoviridae</taxon>
    </lineage>
</organism>
<dbReference type="PRINTS" id="PR00106">
    <property type="entry name" value="DNAPOLB"/>
</dbReference>
<reference evidence="16" key="1">
    <citation type="submission" date="2020-01" db="EMBL/GenBank/DDBJ databases">
        <title>Viral genomes from wild and zoo birds in China.</title>
        <authorList>
            <person name="Yang Z."/>
            <person name="Shan T."/>
            <person name="Yang S."/>
            <person name="Zhang W."/>
        </authorList>
    </citation>
    <scope>NUCLEOTIDE SEQUENCE</scope>
    <source>
        <strain evidence="16">Wwb174ade01</strain>
    </source>
</reference>
<feature type="compositionally biased region" description="Polar residues" evidence="14">
    <location>
        <begin position="23"/>
        <end position="36"/>
    </location>
</feature>
<keyword evidence="8" id="KW-1194">Viral DNA replication</keyword>
<evidence type="ECO:0000256" key="10">
    <source>
        <dbReference type="ARBA" id="ARBA00046822"/>
    </source>
</evidence>
<evidence type="ECO:0000256" key="5">
    <source>
        <dbReference type="ARBA" id="ARBA00022695"/>
    </source>
</evidence>
<dbReference type="GO" id="GO:0000166">
    <property type="term" value="F:nucleotide binding"/>
    <property type="evidence" value="ECO:0007669"/>
    <property type="project" value="UniProtKB-UniRule"/>
</dbReference>
<evidence type="ECO:0000256" key="11">
    <source>
        <dbReference type="ARBA" id="ARBA00049244"/>
    </source>
</evidence>
<proteinExistence type="inferred from homology"/>
<dbReference type="InterPro" id="IPR012337">
    <property type="entry name" value="RNaseH-like_sf"/>
</dbReference>
<dbReference type="Pfam" id="PF03175">
    <property type="entry name" value="DNA_pol_B_2"/>
    <property type="match status" value="1"/>
</dbReference>
<evidence type="ECO:0000259" key="15">
    <source>
        <dbReference type="Pfam" id="PF03175"/>
    </source>
</evidence>
<dbReference type="EC" id="2.7.7.7" evidence="12 13"/>
<dbReference type="SUPFAM" id="SSF56672">
    <property type="entry name" value="DNA/RNA polymerases"/>
    <property type="match status" value="1"/>
</dbReference>
<evidence type="ECO:0000256" key="2">
    <source>
        <dbReference type="ARBA" id="ARBA00005755"/>
    </source>
</evidence>
<dbReference type="EMBL" id="MT138103">
    <property type="protein sequence ID" value="QLI47694.1"/>
    <property type="molecule type" value="Genomic_DNA"/>
</dbReference>
<evidence type="ECO:0000256" key="8">
    <source>
        <dbReference type="ARBA" id="ARBA00023109"/>
    </source>
</evidence>
<protein>
    <recommendedName>
        <fullName evidence="12 13">DNA polymerase</fullName>
        <ecNumber evidence="12 13">2.7.7.7</ecNumber>
    </recommendedName>
</protein>
<comment type="subcellular location">
    <subcellularLocation>
        <location evidence="1">Host nucleus</location>
    </subcellularLocation>
</comment>
<evidence type="ECO:0000256" key="14">
    <source>
        <dbReference type="SAM" id="MobiDB-lite"/>
    </source>
</evidence>
<evidence type="ECO:0000313" key="16">
    <source>
        <dbReference type="EMBL" id="QLI47694.1"/>
    </source>
</evidence>
<keyword evidence="4 12" id="KW-0808">Transferase</keyword>
<dbReference type="GO" id="GO:0006260">
    <property type="term" value="P:DNA replication"/>
    <property type="evidence" value="ECO:0007669"/>
    <property type="project" value="UniProtKB-KW"/>
</dbReference>
<dbReference type="SUPFAM" id="SSF53098">
    <property type="entry name" value="Ribonuclease H-like"/>
    <property type="match status" value="1"/>
</dbReference>
<dbReference type="InterPro" id="IPR004868">
    <property type="entry name" value="DNA-dir_DNA_pol_B_mt/vir"/>
</dbReference>
<evidence type="ECO:0000256" key="1">
    <source>
        <dbReference type="ARBA" id="ARBA00004147"/>
    </source>
</evidence>
<keyword evidence="5 12" id="KW-0548">Nucleotidyltransferase</keyword>
<dbReference type="GO" id="GO:0003677">
    <property type="term" value="F:DNA binding"/>
    <property type="evidence" value="ECO:0007669"/>
    <property type="project" value="UniProtKB-UniRule"/>
</dbReference>
<feature type="region of interest" description="Disordered" evidence="14">
    <location>
        <begin position="1"/>
        <end position="40"/>
    </location>
</feature>
<dbReference type="InterPro" id="IPR017964">
    <property type="entry name" value="DNA-dir_DNA_pol_B_CS"/>
</dbReference>
<dbReference type="SMART" id="SM00486">
    <property type="entry name" value="POLBc"/>
    <property type="match status" value="1"/>
</dbReference>
<dbReference type="InterPro" id="IPR006172">
    <property type="entry name" value="DNA-dir_DNA_pol_B"/>
</dbReference>
<feature type="domain" description="DNA-directed DNA polymerase family B mitochondria/virus" evidence="15">
    <location>
        <begin position="375"/>
        <end position="817"/>
    </location>
</feature>
<evidence type="ECO:0000256" key="9">
    <source>
        <dbReference type="ARBA" id="ARBA00023125"/>
    </source>
</evidence>